<dbReference type="CDD" id="cd03257">
    <property type="entry name" value="ABC_NikE_OppD_transporters"/>
    <property type="match status" value="2"/>
</dbReference>
<dbReference type="NCBIfam" id="NF008453">
    <property type="entry name" value="PRK11308.1"/>
    <property type="match status" value="2"/>
</dbReference>
<dbReference type="SUPFAM" id="SSF52540">
    <property type="entry name" value="P-loop containing nucleoside triphosphate hydrolases"/>
    <property type="match status" value="2"/>
</dbReference>
<keyword evidence="3" id="KW-0547">Nucleotide-binding</keyword>
<protein>
    <submittedName>
        <fullName evidence="6">ABC transporter ATP-binding protein</fullName>
    </submittedName>
</protein>
<proteinExistence type="inferred from homology"/>
<dbReference type="PANTHER" id="PTHR43776:SF7">
    <property type="entry name" value="D,D-DIPEPTIDE TRANSPORT ATP-BINDING PROTEIN DDPF-RELATED"/>
    <property type="match status" value="1"/>
</dbReference>
<reference evidence="6 7" key="1">
    <citation type="submission" date="2023-02" db="EMBL/GenBank/DDBJ databases">
        <title>Microbacterium betulae sp. nov., isolated from birch wood.</title>
        <authorList>
            <person name="Pasciak M."/>
            <person name="Pawlik K.J."/>
            <person name="Martynowski D."/>
            <person name="Laczmanski L."/>
            <person name="Ciekot J."/>
            <person name="Szponar B."/>
            <person name="Wojcik-Fatla A."/>
            <person name="Mackiewicz B."/>
            <person name="Farian E."/>
            <person name="Cholewa G."/>
            <person name="Cholewa A."/>
            <person name="Dutkiewicz J."/>
        </authorList>
    </citation>
    <scope>NUCLEOTIDE SEQUENCE [LARGE SCALE GENOMIC DNA]</scope>
    <source>
        <strain evidence="6 7">AB</strain>
    </source>
</reference>
<dbReference type="InterPro" id="IPR017871">
    <property type="entry name" value="ABC_transporter-like_CS"/>
</dbReference>
<keyword evidence="4 6" id="KW-0067">ATP-binding</keyword>
<accession>A0AA97I7C6</accession>
<evidence type="ECO:0000313" key="7">
    <source>
        <dbReference type="Proteomes" id="UP001305498"/>
    </source>
</evidence>
<dbReference type="RefSeq" id="WP_317139949.1">
    <property type="nucleotide sequence ID" value="NZ_CP118157.1"/>
</dbReference>
<comment type="similarity">
    <text evidence="1">Belongs to the ABC transporter superfamily.</text>
</comment>
<evidence type="ECO:0000256" key="1">
    <source>
        <dbReference type="ARBA" id="ARBA00005417"/>
    </source>
</evidence>
<dbReference type="InterPro" id="IPR027417">
    <property type="entry name" value="P-loop_NTPase"/>
</dbReference>
<keyword evidence="2" id="KW-0813">Transport</keyword>
<dbReference type="GO" id="GO:0005524">
    <property type="term" value="F:ATP binding"/>
    <property type="evidence" value="ECO:0007669"/>
    <property type="project" value="UniProtKB-KW"/>
</dbReference>
<dbReference type="EMBL" id="CP118157">
    <property type="protein sequence ID" value="WOF23477.1"/>
    <property type="molecule type" value="Genomic_DNA"/>
</dbReference>
<name>A0AA97I7C6_9MICO</name>
<evidence type="ECO:0000256" key="4">
    <source>
        <dbReference type="ARBA" id="ARBA00022840"/>
    </source>
</evidence>
<dbReference type="InterPro" id="IPR003593">
    <property type="entry name" value="AAA+_ATPase"/>
</dbReference>
<dbReference type="Pfam" id="PF00005">
    <property type="entry name" value="ABC_tran"/>
    <property type="match status" value="2"/>
</dbReference>
<gene>
    <name evidence="6" type="ORF">N8K70_02015</name>
</gene>
<evidence type="ECO:0000313" key="6">
    <source>
        <dbReference type="EMBL" id="WOF23477.1"/>
    </source>
</evidence>
<dbReference type="SMART" id="SM00382">
    <property type="entry name" value="AAA"/>
    <property type="match status" value="2"/>
</dbReference>
<dbReference type="InterPro" id="IPR050319">
    <property type="entry name" value="ABC_transp_ATP-bind"/>
</dbReference>
<dbReference type="Proteomes" id="UP001305498">
    <property type="component" value="Chromosome"/>
</dbReference>
<feature type="domain" description="ABC transporter" evidence="5">
    <location>
        <begin position="11"/>
        <end position="262"/>
    </location>
</feature>
<sequence length="549" mass="59329">MSSAERREEILRLEGVSLEYRTGRGRAHTVVDDVGFGLERGGVLALVGESGSGKSTLARTVTGTLAAHARITAGSVVFDGEDLTRISSRRYRALRGNRIGYVPQDALLGLNPLLPVGRQAAEPLRVHTGLDKDERRARVLELFDRVGLRRVESVYDSHPHELSGGMCQRVLIAAAIAAGPDLVVADEPTTALDATVQRRILDLLADLAREEGLSLLLVTHDLGVAAERAGRVVVLREGRVVEAGDAERIVRRPRAEYTAQLVASSHIDRSPLALAESRRGRTIPADAAAPEAVVVAEGLEKTFRSRTGDEVRALRDVSLSVARGTTLGIVGESGSGKTTLVRVLSGLARPDAGTVRIHGEELIHDREGATDRRALYRKLQLVYQNPYSSLDPRQTVRSLLEEPLTGYRLGGRGERARRIAELLDLTGLPSAVAGRYTAELSGGQRQRVAIARALAPRPEVLICDEPVSALDVTVQRQVLDLLDDLQRELGLTYLFVSHDLGVISEVSDDVLVLQHGDVVESGPAAALLREPRTAYVRELIAAIPRPAFA</sequence>
<evidence type="ECO:0000259" key="5">
    <source>
        <dbReference type="PROSITE" id="PS50893"/>
    </source>
</evidence>
<evidence type="ECO:0000256" key="2">
    <source>
        <dbReference type="ARBA" id="ARBA00022448"/>
    </source>
</evidence>
<dbReference type="Pfam" id="PF08352">
    <property type="entry name" value="oligo_HPY"/>
    <property type="match status" value="1"/>
</dbReference>
<dbReference type="PROSITE" id="PS00211">
    <property type="entry name" value="ABC_TRANSPORTER_1"/>
    <property type="match status" value="2"/>
</dbReference>
<dbReference type="NCBIfam" id="NF007739">
    <property type="entry name" value="PRK10419.1"/>
    <property type="match status" value="2"/>
</dbReference>
<feature type="domain" description="ABC transporter" evidence="5">
    <location>
        <begin position="294"/>
        <end position="540"/>
    </location>
</feature>
<dbReference type="KEGG" id="mbet:N8K70_02015"/>
<keyword evidence="7" id="KW-1185">Reference proteome</keyword>
<organism evidence="6 7">
    <name type="scientific">Microbacterium betulae</name>
    <dbReference type="NCBI Taxonomy" id="2981139"/>
    <lineage>
        <taxon>Bacteria</taxon>
        <taxon>Bacillati</taxon>
        <taxon>Actinomycetota</taxon>
        <taxon>Actinomycetes</taxon>
        <taxon>Micrococcales</taxon>
        <taxon>Microbacteriaceae</taxon>
        <taxon>Microbacterium</taxon>
    </lineage>
</organism>
<dbReference type="PROSITE" id="PS50893">
    <property type="entry name" value="ABC_TRANSPORTER_2"/>
    <property type="match status" value="2"/>
</dbReference>
<dbReference type="InterPro" id="IPR013563">
    <property type="entry name" value="Oligopep_ABC_C"/>
</dbReference>
<dbReference type="PANTHER" id="PTHR43776">
    <property type="entry name" value="TRANSPORT ATP-BINDING PROTEIN"/>
    <property type="match status" value="1"/>
</dbReference>
<dbReference type="GO" id="GO:0055085">
    <property type="term" value="P:transmembrane transport"/>
    <property type="evidence" value="ECO:0007669"/>
    <property type="project" value="UniProtKB-ARBA"/>
</dbReference>
<dbReference type="GO" id="GO:0015833">
    <property type="term" value="P:peptide transport"/>
    <property type="evidence" value="ECO:0007669"/>
    <property type="project" value="InterPro"/>
</dbReference>
<evidence type="ECO:0000256" key="3">
    <source>
        <dbReference type="ARBA" id="ARBA00022741"/>
    </source>
</evidence>
<dbReference type="AlphaFoldDB" id="A0AA97I7C6"/>
<dbReference type="InterPro" id="IPR003439">
    <property type="entry name" value="ABC_transporter-like_ATP-bd"/>
</dbReference>
<dbReference type="GO" id="GO:0016887">
    <property type="term" value="F:ATP hydrolysis activity"/>
    <property type="evidence" value="ECO:0007669"/>
    <property type="project" value="InterPro"/>
</dbReference>
<dbReference type="Gene3D" id="3.40.50.300">
    <property type="entry name" value="P-loop containing nucleotide triphosphate hydrolases"/>
    <property type="match status" value="2"/>
</dbReference>